<evidence type="ECO:0000256" key="7">
    <source>
        <dbReference type="SAM" id="Coils"/>
    </source>
</evidence>
<dbReference type="InterPro" id="IPR027417">
    <property type="entry name" value="P-loop_NTPase"/>
</dbReference>
<evidence type="ECO:0000256" key="4">
    <source>
        <dbReference type="ARBA" id="ARBA00023175"/>
    </source>
</evidence>
<dbReference type="SMART" id="SM00242">
    <property type="entry name" value="MYSc"/>
    <property type="match status" value="1"/>
</dbReference>
<comment type="similarity">
    <text evidence="6">Belongs to the TRAFAC class myosin-kinesin ATPase superfamily. Myosin family.</text>
</comment>
<evidence type="ECO:0000256" key="3">
    <source>
        <dbReference type="ARBA" id="ARBA00023123"/>
    </source>
</evidence>
<feature type="region of interest" description="Disordered" evidence="8">
    <location>
        <begin position="218"/>
        <end position="248"/>
    </location>
</feature>
<name>A0ABD3P9M5_9STRA</name>
<organism evidence="10 11">
    <name type="scientific">Stephanodiscus triporus</name>
    <dbReference type="NCBI Taxonomy" id="2934178"/>
    <lineage>
        <taxon>Eukaryota</taxon>
        <taxon>Sar</taxon>
        <taxon>Stramenopiles</taxon>
        <taxon>Ochrophyta</taxon>
        <taxon>Bacillariophyta</taxon>
        <taxon>Coscinodiscophyceae</taxon>
        <taxon>Thalassiosirophycidae</taxon>
        <taxon>Stephanodiscales</taxon>
        <taxon>Stephanodiscaceae</taxon>
        <taxon>Stephanodiscus</taxon>
    </lineage>
</organism>
<dbReference type="InterPro" id="IPR040955">
    <property type="entry name" value="IMP2_N"/>
</dbReference>
<keyword evidence="1 6" id="KW-0547">Nucleotide-binding</keyword>
<dbReference type="CDD" id="cd00124">
    <property type="entry name" value="MYSc"/>
    <property type="match status" value="1"/>
</dbReference>
<keyword evidence="7" id="KW-0175">Coiled coil</keyword>
<dbReference type="PANTHER" id="PTHR13140:SF706">
    <property type="entry name" value="DILUTE CLASS UNCONVENTIONAL MYOSIN, ISOFORM C"/>
    <property type="match status" value="1"/>
</dbReference>
<protein>
    <recommendedName>
        <fullName evidence="9">Myosin motor domain-containing protein</fullName>
    </recommendedName>
</protein>
<feature type="coiled-coil region" evidence="7">
    <location>
        <begin position="1409"/>
        <end position="1443"/>
    </location>
</feature>
<feature type="binding site" evidence="6">
    <location>
        <begin position="589"/>
        <end position="596"/>
    </location>
    <ligand>
        <name>ATP</name>
        <dbReference type="ChEBI" id="CHEBI:30616"/>
    </ligand>
</feature>
<feature type="compositionally biased region" description="Acidic residues" evidence="8">
    <location>
        <begin position="221"/>
        <end position="244"/>
    </location>
</feature>
<reference evidence="10 11" key="1">
    <citation type="submission" date="2024-10" db="EMBL/GenBank/DDBJ databases">
        <title>Updated reference genomes for cyclostephanoid diatoms.</title>
        <authorList>
            <person name="Roberts W.R."/>
            <person name="Alverson A.J."/>
        </authorList>
    </citation>
    <scope>NUCLEOTIDE SEQUENCE [LARGE SCALE GENOMIC DNA]</scope>
    <source>
        <strain evidence="10 11">AJA276-08</strain>
    </source>
</reference>
<proteinExistence type="inferred from homology"/>
<keyword evidence="2 6" id="KW-0067">ATP-binding</keyword>
<dbReference type="Gene3D" id="3.40.850.10">
    <property type="entry name" value="Kinesin motor domain"/>
    <property type="match status" value="2"/>
</dbReference>
<sequence>MNEKDIPSDDDDASSSSSSFSKDDDDASSSTDSDDVTKYPPDGRLSAASGLTSMMADWLGDDRDAMKFHNNNNNEIIKDDKSTPPASGGKKKLVPLAVALSSMPTTSRRRQRCYLVRGTDSAGSLVEQYSESEPVNGGVLAHWTPPADRTIPTSKFARNWGRANLADSIQPGDDVRGRRAHFAQVCRWLAEAKAYDASVTLRDPVSGWDFDVYLYSSGTNNDDDDDDDDRDNDNENDEEKDGDENFGGLRTVVLAPGRDFRLSDADAVAVVPRGSDFPPHRDPHSDVGIEKWVDEGGKLGFATRLDVRAGIEYAEQRGGTGLSGSGGVRGGGTMLQRQSMVVTEEDGAPESSSLSPSSDMPIGTPVYVRDAHYSWIPATVESPEDDKGRVKVSIRLPPDWEEGTVVPDGGGRGGGSRNSLKTDRLVKLSDYWNGRLPLQNLDNRRRGVVHDKGKDDMADLANLHEAAILYNLKARNAASLPYTRVGDILVAMNPFTWIEGLYSEERQDFYAKNLIWDAHHHGDNLISPRRGSNHGLDTVRVLATPSSERRAVGYEYEKLGIHPHVYETSSLAYLGLAVGGNDQTILVTGESGAGKTETIKIVMNHLATVERSRPAWPESDRAASSDHGSDTVTRVLQANPLFEAFGNAKTLRNDNSSRFGKFTQLQFNVEAVADAESEGRKVPSCHLAGSRCITYLLEKSRVVSVSEGERTFHIFYQLLGAPEEDKRKIWEEGLVGTSMSDFAYLSNTSPNCIEGLDSPENWPATVAALSVFGIQGDMFLNVMRSLCVILQLGNITFDAEMQDGTERSIISSTDQLGKLSSLMGVSAAEIEGALTKRFMNTRGEEFTIFLKPNEARDGCDALAKEIYARVFDLLVTKCNESTEPGGSPTNEYGTISLLDIFGFESFKVNHFEQLCINYANERLQQKYVVDNFQAIQHEYEAEGVNVFDFSLIDNTDVINLFEAKLGLITQLNEECMKKGVGGDESFVYKFKVVNFDSNRMIQDHLHRPYEFGIRHYAAPIKYDARRFIEKNLDKIPPDLLNCACQSTNPLIRNEFLRYVESIAPRSKGPSMRSEATKHFVFTKFKHQLTSLMSLIENSRTRYIRCVKPNKEMSPKRMDLSHTAHQLESAGLVTAIAIARESFPNKLPYELLMERFRFLQYKLGPSCRLDSGNIKVDAETLLNHLLSGMTADTHQGKVKTFACGKTRVYFRAGALESIETTRQEYYAESAIILQTWIRALPLRQRFLTLKRGVSLLQSGVRSYFVRKRFSGKVQSIVTLQCFIRKFLLEKELVRRRKERVSTALQARQVSLVSFIFLTASLSMSHVVECNTYPVSWRGKKPRQKYLAIRKAAIRIQSLSRMITGKKVVAIKKKERNEAVAVDMRMSVMQQTFDDAGSVQGSVFSVDEGLLNEVETMFDFLRKEIVILRKKNIKLKKDIAEAETDKRDMFKHTSNLDHSLAVAKIQNEQMSKTNASLLEDDIKRRKEVSKLKNELRMQQEAHEEQLQEMKSEFEKSLKNRALEIFNLAQNLEASTAAHKREVQKVRDEAERKQEEQFSQISRLREEIMNTQNSHQDYLSKLMDVLETTQESRRSVLASDERKKEGEIAELREEVARLRQRPGAGGANGNDSLKKDTIKSMKYIIKKNREQRKSRVQHLGALTDQLEASLASGDLSEAGKLIISMKDTFQKGEKLNSKMDREMVNMLDNPASYGQGLGGAPAADTATLVAENKKLRRTLEKLQKRDIS</sequence>
<gene>
    <name evidence="10" type="ORF">ACHAW5_005282</name>
</gene>
<feature type="coiled-coil region" evidence="7">
    <location>
        <begin position="1483"/>
        <end position="1618"/>
    </location>
</feature>
<dbReference type="Pfam" id="PF00063">
    <property type="entry name" value="Myosin_head"/>
    <property type="match status" value="1"/>
</dbReference>
<evidence type="ECO:0000256" key="8">
    <source>
        <dbReference type="SAM" id="MobiDB-lite"/>
    </source>
</evidence>
<dbReference type="GO" id="GO:0003774">
    <property type="term" value="F:cytoskeletal motor activity"/>
    <property type="evidence" value="ECO:0007669"/>
    <property type="project" value="UniProtKB-UniRule"/>
</dbReference>
<dbReference type="Pfam" id="PF18590">
    <property type="entry name" value="IMP2_N"/>
    <property type="match status" value="1"/>
</dbReference>
<feature type="region of interest" description="Disordered" evidence="8">
    <location>
        <begin position="1"/>
        <end position="48"/>
    </location>
</feature>
<evidence type="ECO:0000256" key="5">
    <source>
        <dbReference type="ARBA" id="ARBA00023203"/>
    </source>
</evidence>
<evidence type="ECO:0000256" key="1">
    <source>
        <dbReference type="ARBA" id="ARBA00022741"/>
    </source>
</evidence>
<keyword evidence="5 6" id="KW-0009">Actin-binding</keyword>
<comment type="caution">
    <text evidence="10">The sequence shown here is derived from an EMBL/GenBank/DDBJ whole genome shotgun (WGS) entry which is preliminary data.</text>
</comment>
<keyword evidence="11" id="KW-1185">Reference proteome</keyword>
<feature type="region of interest" description="Disordered" evidence="8">
    <location>
        <begin position="342"/>
        <end position="361"/>
    </location>
</feature>
<dbReference type="Proteomes" id="UP001530315">
    <property type="component" value="Unassembled WGS sequence"/>
</dbReference>
<dbReference type="Gene3D" id="3.30.70.1590">
    <property type="match status" value="1"/>
</dbReference>
<accession>A0ABD3P9M5</accession>
<dbReference type="PROSITE" id="PS51456">
    <property type="entry name" value="MYOSIN_MOTOR"/>
    <property type="match status" value="1"/>
</dbReference>
<feature type="region of interest" description="Actin-binding" evidence="6">
    <location>
        <begin position="1088"/>
        <end position="1110"/>
    </location>
</feature>
<dbReference type="Gene3D" id="1.10.10.820">
    <property type="match status" value="1"/>
</dbReference>
<evidence type="ECO:0000256" key="6">
    <source>
        <dbReference type="PROSITE-ProRule" id="PRU00782"/>
    </source>
</evidence>
<dbReference type="PRINTS" id="PR00193">
    <property type="entry name" value="MYOSINHEAVY"/>
</dbReference>
<keyword evidence="3 6" id="KW-0518">Myosin</keyword>
<dbReference type="GO" id="GO:0016459">
    <property type="term" value="C:myosin complex"/>
    <property type="evidence" value="ECO:0007669"/>
    <property type="project" value="UniProtKB-KW"/>
</dbReference>
<dbReference type="Gene3D" id="1.20.120.720">
    <property type="entry name" value="Myosin VI head, motor domain, U50 subdomain"/>
    <property type="match status" value="1"/>
</dbReference>
<dbReference type="EMBL" id="JALLAZ020000926">
    <property type="protein sequence ID" value="KAL3784519.1"/>
    <property type="molecule type" value="Genomic_DNA"/>
</dbReference>
<dbReference type="GO" id="GO:0003779">
    <property type="term" value="F:actin binding"/>
    <property type="evidence" value="ECO:0007669"/>
    <property type="project" value="UniProtKB-KW"/>
</dbReference>
<dbReference type="Gene3D" id="1.20.5.190">
    <property type="match status" value="1"/>
</dbReference>
<feature type="domain" description="Myosin motor" evidence="9">
    <location>
        <begin position="452"/>
        <end position="1222"/>
    </location>
</feature>
<evidence type="ECO:0000256" key="2">
    <source>
        <dbReference type="ARBA" id="ARBA00022840"/>
    </source>
</evidence>
<evidence type="ECO:0000259" key="9">
    <source>
        <dbReference type="PROSITE" id="PS51456"/>
    </source>
</evidence>
<dbReference type="SUPFAM" id="SSF52540">
    <property type="entry name" value="P-loop containing nucleoside triphosphate hydrolases"/>
    <property type="match status" value="1"/>
</dbReference>
<keyword evidence="4 6" id="KW-0505">Motor protein</keyword>
<dbReference type="PANTHER" id="PTHR13140">
    <property type="entry name" value="MYOSIN"/>
    <property type="match status" value="1"/>
</dbReference>
<evidence type="ECO:0000313" key="11">
    <source>
        <dbReference type="Proteomes" id="UP001530315"/>
    </source>
</evidence>
<evidence type="ECO:0000313" key="10">
    <source>
        <dbReference type="EMBL" id="KAL3784519.1"/>
    </source>
</evidence>
<dbReference type="InterPro" id="IPR001609">
    <property type="entry name" value="Myosin_head_motor_dom-like"/>
</dbReference>
<dbReference type="Gene3D" id="1.20.58.530">
    <property type="match status" value="1"/>
</dbReference>
<dbReference type="GO" id="GO:0005524">
    <property type="term" value="F:ATP binding"/>
    <property type="evidence" value="ECO:0007669"/>
    <property type="project" value="UniProtKB-UniRule"/>
</dbReference>
<dbReference type="InterPro" id="IPR036961">
    <property type="entry name" value="Kinesin_motor_dom_sf"/>
</dbReference>